<proteinExistence type="predicted"/>
<gene>
    <name evidence="1" type="ORF">CYQ91_02175</name>
</gene>
<evidence type="ECO:0000313" key="2">
    <source>
        <dbReference type="Proteomes" id="UP000283878"/>
    </source>
</evidence>
<comment type="caution">
    <text evidence="1">The sequence shown here is derived from an EMBL/GenBank/DDBJ whole genome shotgun (WGS) entry which is preliminary data.</text>
</comment>
<dbReference type="EMBL" id="PKPZ01000002">
    <property type="protein sequence ID" value="RPB42729.1"/>
    <property type="molecule type" value="Genomic_DNA"/>
</dbReference>
<protein>
    <submittedName>
        <fullName evidence="1">Glycine zipper family protein</fullName>
    </submittedName>
</protein>
<organism evidence="1 2">
    <name type="scientific">Vibrio diabolicus</name>
    <dbReference type="NCBI Taxonomy" id="50719"/>
    <lineage>
        <taxon>Bacteria</taxon>
        <taxon>Pseudomonadati</taxon>
        <taxon>Pseudomonadota</taxon>
        <taxon>Gammaproteobacteria</taxon>
        <taxon>Vibrionales</taxon>
        <taxon>Vibrionaceae</taxon>
        <taxon>Vibrio</taxon>
        <taxon>Vibrio diabolicus subgroup</taxon>
    </lineage>
</organism>
<sequence>MYGAPYGSKDYQRVLTHIMTLNKHISDPNRIKAGDIIWLSALPKSSTQLNTQRNNALPPKSIAKLGTYPASKPQISSSPPHKVLPPNILSYNQPPKSISNQVPPQHADMFWALAWLENNANMITIPGGTLMGATGNLMSKGNIKLIENINDLYANYKNGVISKGQYDGRRKKHLDLLKKNVGPMEKLLFGNKTTHQSIRIARNGGLPANAHIVKQAEKLNKIAQASKVGGHVLVGVGLTASCIQIANTQDQHEKNEIFVESITSTAVGMGTSALVGLFLVSNPIGWGTAIVLAAGSTAVGYASGKVAKGFYNSSESKPNLVASTGIEAICSK</sequence>
<dbReference type="AlphaFoldDB" id="A0AAX1XUF1"/>
<name>A0AAX1XUF1_9VIBR</name>
<accession>A0AAX1XUF1</accession>
<evidence type="ECO:0000313" key="1">
    <source>
        <dbReference type="EMBL" id="RPB42729.1"/>
    </source>
</evidence>
<dbReference type="Proteomes" id="UP000283878">
    <property type="component" value="Unassembled WGS sequence"/>
</dbReference>
<reference evidence="1 2" key="1">
    <citation type="journal article" date="2018" name="AMB Express">
        <title>Occurrence and significance of pathogenicity and fitness islands in environmental vibrios.</title>
        <authorList>
            <person name="Klein S."/>
            <person name="Pipes S."/>
            <person name="Lovell C.R."/>
        </authorList>
    </citation>
    <scope>NUCLEOTIDE SEQUENCE [LARGE SCALE GENOMIC DNA]</scope>
    <source>
        <strain evidence="1 2">JBS-8-11-1</strain>
    </source>
</reference>